<proteinExistence type="predicted"/>
<name>A0ABX0QGX6_9BACT</name>
<keyword evidence="1" id="KW-0812">Transmembrane</keyword>
<feature type="transmembrane region" description="Helical" evidence="1">
    <location>
        <begin position="336"/>
        <end position="353"/>
    </location>
</feature>
<dbReference type="RefSeq" id="WP_166692381.1">
    <property type="nucleotide sequence ID" value="NZ_WAEL01000005.1"/>
</dbReference>
<keyword evidence="1" id="KW-1133">Transmembrane helix</keyword>
<feature type="transmembrane region" description="Helical" evidence="1">
    <location>
        <begin position="313"/>
        <end position="330"/>
    </location>
</feature>
<reference evidence="3" key="1">
    <citation type="submission" date="2019-09" db="EMBL/GenBank/DDBJ databases">
        <authorList>
            <person name="Jung D.-H."/>
        </authorList>
    </citation>
    <scope>NUCLEOTIDE SEQUENCE [LARGE SCALE GENOMIC DNA]</scope>
    <source>
        <strain evidence="3">JA-25</strain>
    </source>
</reference>
<sequence>MSFTTPETLHTKTKRKPTNQQYQEVKWPQWVLLGAYALFTGFLMRRHEPCFDEIHAWVIVLHSESLNALHANKVYEGHPDAWYVILYAISQFTKDFFWVQIAHWAMIVGAMLLLVRYAPFSIVTKSLLLFSYLFAYEYAVISRNYALGILLLFVVCSLFRYRSRSLVYLSICLILMVLIQVSALTALVGCALYGALILDSILHNKAAIRANWLIYGVGLLLIVAGLAFCYLSVVPPADLNLYWIDTRLTVERFFRSATYFVNAFLQIPADPWYFWNTALLDNIQNGSLQLLVKCMVVLGIIGLVAVPMFRSRVALLGWTAACLAVFIMFYTRYPGIFRHHGHFFIAFVCFLWIQPQLIDYRKSITVSKKAGILFANKAWVLLLSLQVAMAFFAGYQDARRPFSMGKQVAAFILSQGYKDHFLAGYLDNIGESVAAFIPGFRMYYPSSGRQNNYLKNDSKVKFLTNRQLVDSVRKRTIGPVLLIVSGKMPHQEADSLNLIPVQHFVGSIVMDEQYMLYELRPEN</sequence>
<feature type="transmembrane region" description="Helical" evidence="1">
    <location>
        <begin position="166"/>
        <end position="196"/>
    </location>
</feature>
<feature type="transmembrane region" description="Helical" evidence="1">
    <location>
        <begin position="212"/>
        <end position="233"/>
    </location>
</feature>
<evidence type="ECO:0000313" key="2">
    <source>
        <dbReference type="EMBL" id="NID11322.1"/>
    </source>
</evidence>
<feature type="transmembrane region" description="Helical" evidence="1">
    <location>
        <begin position="138"/>
        <end position="159"/>
    </location>
</feature>
<dbReference type="Proteomes" id="UP000606008">
    <property type="component" value="Unassembled WGS sequence"/>
</dbReference>
<evidence type="ECO:0000313" key="3">
    <source>
        <dbReference type="Proteomes" id="UP000606008"/>
    </source>
</evidence>
<keyword evidence="3" id="KW-1185">Reference proteome</keyword>
<keyword evidence="1" id="KW-0472">Membrane</keyword>
<accession>A0ABX0QGX6</accession>
<feature type="transmembrane region" description="Helical" evidence="1">
    <location>
        <begin position="96"/>
        <end position="118"/>
    </location>
</feature>
<evidence type="ECO:0008006" key="4">
    <source>
        <dbReference type="Google" id="ProtNLM"/>
    </source>
</evidence>
<feature type="transmembrane region" description="Helical" evidence="1">
    <location>
        <begin position="287"/>
        <end position="306"/>
    </location>
</feature>
<protein>
    <recommendedName>
        <fullName evidence="4">Glycosyltransferase RgtA/B/C/D-like domain-containing protein</fullName>
    </recommendedName>
</protein>
<evidence type="ECO:0000256" key="1">
    <source>
        <dbReference type="SAM" id="Phobius"/>
    </source>
</evidence>
<gene>
    <name evidence="2" type="ORF">F7231_14195</name>
</gene>
<organism evidence="2 3">
    <name type="scientific">Fibrivirga algicola</name>
    <dbReference type="NCBI Taxonomy" id="2950420"/>
    <lineage>
        <taxon>Bacteria</taxon>
        <taxon>Pseudomonadati</taxon>
        <taxon>Bacteroidota</taxon>
        <taxon>Cytophagia</taxon>
        <taxon>Cytophagales</taxon>
        <taxon>Spirosomataceae</taxon>
        <taxon>Fibrivirga</taxon>
    </lineage>
</organism>
<feature type="transmembrane region" description="Helical" evidence="1">
    <location>
        <begin position="374"/>
        <end position="395"/>
    </location>
</feature>
<dbReference type="EMBL" id="WAEL01000005">
    <property type="protein sequence ID" value="NID11322.1"/>
    <property type="molecule type" value="Genomic_DNA"/>
</dbReference>
<reference evidence="3" key="2">
    <citation type="submission" date="2023-07" db="EMBL/GenBank/DDBJ databases">
        <authorList>
            <person name="Jung D.-H."/>
        </authorList>
    </citation>
    <scope>NUCLEOTIDE SEQUENCE [LARGE SCALE GENOMIC DNA]</scope>
    <source>
        <strain evidence="3">JA-25</strain>
    </source>
</reference>
<feature type="transmembrane region" description="Helical" evidence="1">
    <location>
        <begin position="253"/>
        <end position="275"/>
    </location>
</feature>
<comment type="caution">
    <text evidence="2">The sequence shown here is derived from an EMBL/GenBank/DDBJ whole genome shotgun (WGS) entry which is preliminary data.</text>
</comment>